<organism evidence="4 5">
    <name type="scientific">Actinoplanes italicus</name>
    <dbReference type="NCBI Taxonomy" id="113567"/>
    <lineage>
        <taxon>Bacteria</taxon>
        <taxon>Bacillati</taxon>
        <taxon>Actinomycetota</taxon>
        <taxon>Actinomycetes</taxon>
        <taxon>Micromonosporales</taxon>
        <taxon>Micromonosporaceae</taxon>
        <taxon>Actinoplanes</taxon>
    </lineage>
</organism>
<dbReference type="SUPFAM" id="SSF50998">
    <property type="entry name" value="Quinoprotein alcohol dehydrogenase-like"/>
    <property type="match status" value="1"/>
</dbReference>
<feature type="transmembrane region" description="Helical" evidence="2">
    <location>
        <begin position="115"/>
        <end position="137"/>
    </location>
</feature>
<feature type="compositionally biased region" description="Low complexity" evidence="1">
    <location>
        <begin position="35"/>
        <end position="51"/>
    </location>
</feature>
<keyword evidence="2" id="KW-0812">Transmembrane</keyword>
<dbReference type="RefSeq" id="WP_106315768.1">
    <property type="nucleotide sequence ID" value="NZ_BOMO01000018.1"/>
</dbReference>
<dbReference type="Proteomes" id="UP000239415">
    <property type="component" value="Unassembled WGS sequence"/>
</dbReference>
<gene>
    <name evidence="4" type="ORF">CLV67_1027</name>
</gene>
<keyword evidence="5" id="KW-1185">Reference proteome</keyword>
<accession>A0A2T0KKR9</accession>
<evidence type="ECO:0000256" key="1">
    <source>
        <dbReference type="SAM" id="MobiDB-lite"/>
    </source>
</evidence>
<keyword evidence="2" id="KW-0472">Membrane</keyword>
<evidence type="ECO:0000256" key="2">
    <source>
        <dbReference type="SAM" id="Phobius"/>
    </source>
</evidence>
<comment type="caution">
    <text evidence="4">The sequence shown here is derived from an EMBL/GenBank/DDBJ whole genome shotgun (WGS) entry which is preliminary data.</text>
</comment>
<reference evidence="4 5" key="1">
    <citation type="submission" date="2018-03" db="EMBL/GenBank/DDBJ databases">
        <title>Genomic Encyclopedia of Archaeal and Bacterial Type Strains, Phase II (KMG-II): from individual species to whole genera.</title>
        <authorList>
            <person name="Goeker M."/>
        </authorList>
    </citation>
    <scope>NUCLEOTIDE SEQUENCE [LARGE SCALE GENOMIC DNA]</scope>
    <source>
        <strain evidence="4 5">DSM 43146</strain>
    </source>
</reference>
<sequence>MAGPGDDATQPAEPEATQPVSPPPGVRYATGLSEAATPTPTPATIAENPATPVDPHPQIDYADPVDPWAAAEAAAIAAGGQPAGLTPHPPPSSTWTVQGGAPTAAAEARPSRNRWLLIGGAATTVAAVAVAATVYFWPGYPALDYHRVDLVKEITPSVPIASSFADSEVLGDRAYFAGAGSDGRLHVVAADTGSGNRPLWESDAAGQATTWDRIVATPSALLLFSGINSATSTSRMVVLNPDDGKLLWERQLGYYDDVIPGEETLVVSDREGKQLIGLGLTDGSKKWTQADPDSTTIAPVLTPKDLTGPAGTTGRPFAPDLADDGRFVQFDADRRVTVREVDSGDGVQTRENIASNTDKTSVYDGRLYVLETGTSKRVLQYDLADLAGQPRIVHTVDAKDDVKWMGACGKLLCLIQNPGYESAQAKVIAVGGEGAWNRTVPKAERLVPVGDTAVLAISDDGTTLIADGKQVWSDSTLAVRLDAGNVLRFSDNLTSSVSDRTLSGFHVGDEPGQINELGQILDVRSDSCSWNTSVLACVAEEKYVVYSFAD</sequence>
<dbReference type="AlphaFoldDB" id="A0A2T0KKR9"/>
<protein>
    <submittedName>
        <fullName evidence="4">Putative pyrroloquinoline-quinone binding quinoprotein</fullName>
    </submittedName>
</protein>
<keyword evidence="2" id="KW-1133">Transmembrane helix</keyword>
<feature type="region of interest" description="Disordered" evidence="1">
    <location>
        <begin position="287"/>
        <end position="309"/>
    </location>
</feature>
<name>A0A2T0KKR9_9ACTN</name>
<dbReference type="InterPro" id="IPR002372">
    <property type="entry name" value="PQQ_rpt_dom"/>
</dbReference>
<evidence type="ECO:0000259" key="3">
    <source>
        <dbReference type="Pfam" id="PF13360"/>
    </source>
</evidence>
<proteinExistence type="predicted"/>
<dbReference type="InterPro" id="IPR015943">
    <property type="entry name" value="WD40/YVTN_repeat-like_dom_sf"/>
</dbReference>
<evidence type="ECO:0000313" key="4">
    <source>
        <dbReference type="EMBL" id="PRX24233.1"/>
    </source>
</evidence>
<feature type="domain" description="Pyrrolo-quinoline quinone repeat" evidence="3">
    <location>
        <begin position="183"/>
        <end position="345"/>
    </location>
</feature>
<dbReference type="Gene3D" id="2.130.10.10">
    <property type="entry name" value="YVTN repeat-like/Quinoprotein amine dehydrogenase"/>
    <property type="match status" value="1"/>
</dbReference>
<evidence type="ECO:0000313" key="5">
    <source>
        <dbReference type="Proteomes" id="UP000239415"/>
    </source>
</evidence>
<feature type="region of interest" description="Disordered" evidence="1">
    <location>
        <begin position="1"/>
        <end position="63"/>
    </location>
</feature>
<feature type="region of interest" description="Disordered" evidence="1">
    <location>
        <begin position="80"/>
        <end position="108"/>
    </location>
</feature>
<dbReference type="OrthoDB" id="3333926at2"/>
<dbReference type="Pfam" id="PF13360">
    <property type="entry name" value="PQQ_2"/>
    <property type="match status" value="1"/>
</dbReference>
<dbReference type="InterPro" id="IPR011047">
    <property type="entry name" value="Quinoprotein_ADH-like_sf"/>
</dbReference>
<dbReference type="EMBL" id="PVMZ01000002">
    <property type="protein sequence ID" value="PRX24233.1"/>
    <property type="molecule type" value="Genomic_DNA"/>
</dbReference>